<dbReference type="InterPro" id="IPR012951">
    <property type="entry name" value="BBE"/>
</dbReference>
<evidence type="ECO:0000313" key="2">
    <source>
        <dbReference type="EMBL" id="RDI68416.1"/>
    </source>
</evidence>
<dbReference type="STRING" id="1210086.GCA_001613105_01393"/>
<name>A0A370ICG7_9NOCA</name>
<dbReference type="EMBL" id="QQBC01000002">
    <property type="protein sequence ID" value="RDI68416.1"/>
    <property type="molecule type" value="Genomic_DNA"/>
</dbReference>
<dbReference type="AlphaFoldDB" id="A0A370ICG7"/>
<evidence type="ECO:0000313" key="3">
    <source>
        <dbReference type="Proteomes" id="UP000254869"/>
    </source>
</evidence>
<dbReference type="Pfam" id="PF08031">
    <property type="entry name" value="BBE"/>
    <property type="match status" value="1"/>
</dbReference>
<evidence type="ECO:0000259" key="1">
    <source>
        <dbReference type="Pfam" id="PF08031"/>
    </source>
</evidence>
<comment type="caution">
    <text evidence="2">The sequence shown here is derived from an EMBL/GenBank/DDBJ whole genome shotgun (WGS) entry which is preliminary data.</text>
</comment>
<reference evidence="2 3" key="1">
    <citation type="submission" date="2018-07" db="EMBL/GenBank/DDBJ databases">
        <title>Genomic Encyclopedia of Type Strains, Phase IV (KMG-IV): sequencing the most valuable type-strain genomes for metagenomic binning, comparative biology and taxonomic classification.</title>
        <authorList>
            <person name="Goeker M."/>
        </authorList>
    </citation>
    <scope>NUCLEOTIDE SEQUENCE [LARGE SCALE GENOMIC DNA]</scope>
    <source>
        <strain evidence="2 3">DSM 44290</strain>
    </source>
</reference>
<dbReference type="Gene3D" id="3.30.465.10">
    <property type="match status" value="1"/>
</dbReference>
<keyword evidence="3" id="KW-1185">Reference proteome</keyword>
<dbReference type="Proteomes" id="UP000254869">
    <property type="component" value="Unassembled WGS sequence"/>
</dbReference>
<accession>A0A370ICG7</accession>
<gene>
    <name evidence="2" type="ORF">DFR76_102817</name>
</gene>
<proteinExistence type="predicted"/>
<dbReference type="Gene3D" id="3.40.462.20">
    <property type="match status" value="1"/>
</dbReference>
<organism evidence="2 3">
    <name type="scientific">Nocardia pseudobrasiliensis</name>
    <dbReference type="NCBI Taxonomy" id="45979"/>
    <lineage>
        <taxon>Bacteria</taxon>
        <taxon>Bacillati</taxon>
        <taxon>Actinomycetota</taxon>
        <taxon>Actinomycetes</taxon>
        <taxon>Mycobacteriales</taxon>
        <taxon>Nocardiaceae</taxon>
        <taxon>Nocardia</taxon>
    </lineage>
</organism>
<feature type="domain" description="Berberine/berberine-like" evidence="1">
    <location>
        <begin position="61"/>
        <end position="91"/>
    </location>
</feature>
<dbReference type="GO" id="GO:0016491">
    <property type="term" value="F:oxidoreductase activity"/>
    <property type="evidence" value="ECO:0007669"/>
    <property type="project" value="InterPro"/>
</dbReference>
<dbReference type="InterPro" id="IPR016169">
    <property type="entry name" value="FAD-bd_PCMH_sub2"/>
</dbReference>
<protein>
    <submittedName>
        <fullName evidence="2">Berberine-like enzyme</fullName>
    </submittedName>
</protein>
<sequence>MGMSSAVLLDDAGDTAAMAETGKQYDEWLNQAYEIFYPYTTGGYIGDDDYAEGDRGRDMFDSYYGRHLPQLKAVKNKYDPGNLFHHKLSIPLD</sequence>
<dbReference type="GO" id="GO:0050660">
    <property type="term" value="F:flavin adenine dinucleotide binding"/>
    <property type="evidence" value="ECO:0007669"/>
    <property type="project" value="InterPro"/>
</dbReference>